<evidence type="ECO:0000313" key="3">
    <source>
        <dbReference type="EnsemblMetazoa" id="CPIJ014672-PA"/>
    </source>
</evidence>
<dbReference type="SUPFAM" id="SSF52087">
    <property type="entry name" value="CRAL/TRIO domain"/>
    <property type="match status" value="2"/>
</dbReference>
<gene>
    <name evidence="3" type="primary">6048423</name>
    <name evidence="2" type="ORF">CpipJ_CPIJ014672</name>
</gene>
<feature type="domain" description="CRAL-TRIO" evidence="1">
    <location>
        <begin position="21"/>
        <end position="194"/>
    </location>
</feature>
<dbReference type="KEGG" id="cqu:CpipJ_CPIJ014672"/>
<dbReference type="VEuPathDB" id="VectorBase:CPIJ014672"/>
<protein>
    <recommendedName>
        <fullName evidence="1">CRAL-TRIO domain-containing protein</fullName>
    </recommendedName>
</protein>
<dbReference type="PROSITE" id="PS50191">
    <property type="entry name" value="CRAL_TRIO"/>
    <property type="match status" value="2"/>
</dbReference>
<organism>
    <name type="scientific">Culex quinquefasciatus</name>
    <name type="common">Southern house mosquito</name>
    <name type="synonym">Culex pungens</name>
    <dbReference type="NCBI Taxonomy" id="7176"/>
    <lineage>
        <taxon>Eukaryota</taxon>
        <taxon>Metazoa</taxon>
        <taxon>Ecdysozoa</taxon>
        <taxon>Arthropoda</taxon>
        <taxon>Hexapoda</taxon>
        <taxon>Insecta</taxon>
        <taxon>Pterygota</taxon>
        <taxon>Neoptera</taxon>
        <taxon>Endopterygota</taxon>
        <taxon>Diptera</taxon>
        <taxon>Nematocera</taxon>
        <taxon>Culicoidea</taxon>
        <taxon>Culicidae</taxon>
        <taxon>Culicinae</taxon>
        <taxon>Culicini</taxon>
        <taxon>Culex</taxon>
        <taxon>Culex</taxon>
    </lineage>
</organism>
<evidence type="ECO:0000313" key="2">
    <source>
        <dbReference type="EMBL" id="EDS41596.1"/>
    </source>
</evidence>
<dbReference type="CDD" id="cd00170">
    <property type="entry name" value="SEC14"/>
    <property type="match status" value="2"/>
</dbReference>
<dbReference type="InParanoid" id="B0X6S5"/>
<dbReference type="SMART" id="SM01100">
    <property type="entry name" value="CRAL_TRIO_N"/>
    <property type="match status" value="1"/>
</dbReference>
<dbReference type="Gene3D" id="1.10.8.20">
    <property type="entry name" value="N-terminal domain of phosphatidylinositol transfer protein sec14p"/>
    <property type="match status" value="1"/>
</dbReference>
<dbReference type="InterPro" id="IPR001251">
    <property type="entry name" value="CRAL-TRIO_dom"/>
</dbReference>
<dbReference type="Gene3D" id="3.40.525.10">
    <property type="entry name" value="CRAL-TRIO lipid binding domain"/>
    <property type="match status" value="2"/>
</dbReference>
<dbReference type="Pfam" id="PF00650">
    <property type="entry name" value="CRAL_TRIO"/>
    <property type="match status" value="2"/>
</dbReference>
<reference evidence="2" key="1">
    <citation type="submission" date="2007-03" db="EMBL/GenBank/DDBJ databases">
        <title>Annotation of Culex pipiens quinquefasciatus.</title>
        <authorList>
            <consortium name="The Broad Institute Genome Sequencing Platform"/>
            <person name="Atkinson P.W."/>
            <person name="Hemingway J."/>
            <person name="Christensen B.M."/>
            <person name="Higgs S."/>
            <person name="Kodira C."/>
            <person name="Hannick L."/>
            <person name="Megy K."/>
            <person name="O'Leary S."/>
            <person name="Pearson M."/>
            <person name="Haas B.J."/>
            <person name="Mauceli E."/>
            <person name="Wortman J.R."/>
            <person name="Lee N.H."/>
            <person name="Guigo R."/>
            <person name="Stanke M."/>
            <person name="Alvarado L."/>
            <person name="Amedeo P."/>
            <person name="Antoine C.H."/>
            <person name="Arensburger P."/>
            <person name="Bidwell S.L."/>
            <person name="Crawford M."/>
            <person name="Camaro F."/>
            <person name="Devon K."/>
            <person name="Engels R."/>
            <person name="Hammond M."/>
            <person name="Howarth C."/>
            <person name="Koehrsen M."/>
            <person name="Lawson D."/>
            <person name="Montgomery P."/>
            <person name="Nene V."/>
            <person name="Nusbaum C."/>
            <person name="Puiu D."/>
            <person name="Romero-Severson J."/>
            <person name="Severson D.W."/>
            <person name="Shumway M."/>
            <person name="Sisk P."/>
            <person name="Stolte C."/>
            <person name="Zeng Q."/>
            <person name="Eisenstadt E."/>
            <person name="Fraser-Liggett C."/>
            <person name="Strausberg R."/>
            <person name="Galagan J."/>
            <person name="Birren B."/>
            <person name="Collins F.H."/>
        </authorList>
    </citation>
    <scope>NUCLEOTIDE SEQUENCE [LARGE SCALE GENOMIC DNA]</scope>
    <source>
        <strain evidence="2">JHB</strain>
    </source>
</reference>
<keyword evidence="4" id="KW-1185">Reference proteome</keyword>
<evidence type="ECO:0000313" key="4">
    <source>
        <dbReference type="Proteomes" id="UP000002320"/>
    </source>
</evidence>
<dbReference type="GO" id="GO:1902936">
    <property type="term" value="F:phosphatidylinositol bisphosphate binding"/>
    <property type="evidence" value="ECO:0007669"/>
    <property type="project" value="TreeGrafter"/>
</dbReference>
<dbReference type="SMART" id="SM00516">
    <property type="entry name" value="SEC14"/>
    <property type="match status" value="1"/>
</dbReference>
<dbReference type="PRINTS" id="PR00180">
    <property type="entry name" value="CRETINALDHBP"/>
</dbReference>
<dbReference type="HOGENOM" id="CLU_031825_0_0_1"/>
<dbReference type="SUPFAM" id="SSF46938">
    <property type="entry name" value="CRAL/TRIO N-terminal domain"/>
    <property type="match status" value="1"/>
</dbReference>
<dbReference type="OMA" id="ICVWIRL"/>
<evidence type="ECO:0000259" key="1">
    <source>
        <dbReference type="PROSITE" id="PS50191"/>
    </source>
</evidence>
<dbReference type="Gene3D" id="1.20.5.1200">
    <property type="entry name" value="Alpha-tocopherol transfer"/>
    <property type="match status" value="1"/>
</dbReference>
<dbReference type="PANTHER" id="PTHR10174:SF216">
    <property type="entry name" value="CRAL-TRIO DOMAIN-CONTAINING PROTEIN-RELATED"/>
    <property type="match status" value="1"/>
</dbReference>
<sequence length="440" mass="50495">MDIYYSIRSVLPEVMDKRDPLDPFVRKVIQMGVTIPLPKTVNPDDPKIVLIRAGAFDGDFCDFPDILKVFTMIADLQLRDDDQMVICGQTAIIDLGNSSSGHFFNFNLSFLKKAAILNQQGSPLRQKEFHFINSPKGFDIVVSLFRSLMTEKNRGKTEDIATLRQWIAKSPHLRSRIDDQFLVAFLRGCKYSLERAKEKLDLFYTVRTMSPELIRTRDPLDSKTREIIRMGVGVPLPLTDGPDAPRVLLIRPAAYDPPRTTIEEVIRVSTMANDIMMLEDDNFVIAGQVGILDLSNVTMNHFLQFTPSFVKKMTMMSQEASPLRQKGFHYINTPSGFEVVFNMFKNFMSEKNKSRLYVHGHDLESLYKHVPRRLLPMEYGGEAGPIQNIIDKWEQKMVSYRDYFLEEDQYGTDEKKRPGRPKNAQTLFGVEGSFRKLEVD</sequence>
<dbReference type="EnsemblMetazoa" id="CPIJ014672-RA">
    <property type="protein sequence ID" value="CPIJ014672-PA"/>
    <property type="gene ID" value="CPIJ014672"/>
</dbReference>
<dbReference type="eggNOG" id="KOG1471">
    <property type="taxonomic scope" value="Eukaryota"/>
</dbReference>
<accession>B0X6S5</accession>
<dbReference type="InterPro" id="IPR011074">
    <property type="entry name" value="CRAL/TRIO_N_dom"/>
</dbReference>
<feature type="domain" description="CRAL-TRIO" evidence="1">
    <location>
        <begin position="217"/>
        <end position="387"/>
    </location>
</feature>
<dbReference type="AlphaFoldDB" id="B0X6S5"/>
<dbReference type="Proteomes" id="UP000002320">
    <property type="component" value="Unassembled WGS sequence"/>
</dbReference>
<dbReference type="InterPro" id="IPR036273">
    <property type="entry name" value="CRAL/TRIO_N_dom_sf"/>
</dbReference>
<name>B0X6S5_CULQU</name>
<dbReference type="InterPro" id="IPR036865">
    <property type="entry name" value="CRAL-TRIO_dom_sf"/>
</dbReference>
<proteinExistence type="predicted"/>
<dbReference type="VEuPathDB" id="VectorBase:CQUJHB010985"/>
<dbReference type="GO" id="GO:0016020">
    <property type="term" value="C:membrane"/>
    <property type="evidence" value="ECO:0007669"/>
    <property type="project" value="TreeGrafter"/>
</dbReference>
<dbReference type="PANTHER" id="PTHR10174">
    <property type="entry name" value="ALPHA-TOCOPHEROL TRANSFER PROTEIN-RELATED"/>
    <property type="match status" value="1"/>
</dbReference>
<dbReference type="FunCoup" id="B0X6S5">
    <property type="interactions" value="23"/>
</dbReference>
<dbReference type="OrthoDB" id="6682367at2759"/>
<dbReference type="EMBL" id="DS232422">
    <property type="protein sequence ID" value="EDS41596.1"/>
    <property type="molecule type" value="Genomic_DNA"/>
</dbReference>
<reference evidence="3" key="2">
    <citation type="submission" date="2020-05" db="UniProtKB">
        <authorList>
            <consortium name="EnsemblMetazoa"/>
        </authorList>
    </citation>
    <scope>IDENTIFICATION</scope>
    <source>
        <strain evidence="3">JHB</strain>
    </source>
</reference>